<dbReference type="PANTHER" id="PTHR46832:SF1">
    <property type="entry name" value="5'-METHYLTHIOADENOSINE_S-ADENOSYLHOMOCYSTEINE NUCLEOSIDASE"/>
    <property type="match status" value="1"/>
</dbReference>
<dbReference type="GO" id="GO:0008782">
    <property type="term" value="F:adenosylhomocysteine nucleosidase activity"/>
    <property type="evidence" value="ECO:0007669"/>
    <property type="project" value="TreeGrafter"/>
</dbReference>
<protein>
    <submittedName>
        <fullName evidence="2">Phosphorylase</fullName>
    </submittedName>
</protein>
<proteinExistence type="predicted"/>
<dbReference type="eggNOG" id="COG0775">
    <property type="taxonomic scope" value="Bacteria"/>
</dbReference>
<dbReference type="InterPro" id="IPR017831">
    <property type="entry name" value="Hopanoid-assoc_phosphoryl_HpnG"/>
</dbReference>
<dbReference type="OrthoDB" id="2374434at2"/>
<dbReference type="PANTHER" id="PTHR46832">
    <property type="entry name" value="5'-METHYLTHIOADENOSINE/S-ADENOSYLHOMOCYSTEINE NUCLEOSIDASE"/>
    <property type="match status" value="1"/>
</dbReference>
<keyword evidence="3" id="KW-1185">Reference proteome</keyword>
<feature type="domain" description="Nucleoside phosphorylase" evidence="1">
    <location>
        <begin position="31"/>
        <end position="168"/>
    </location>
</feature>
<evidence type="ECO:0000313" key="2">
    <source>
        <dbReference type="EMBL" id="ARO86925.1"/>
    </source>
</evidence>
<dbReference type="InterPro" id="IPR035994">
    <property type="entry name" value="Nucleoside_phosphorylase_sf"/>
</dbReference>
<gene>
    <name evidence="2" type="ORF">EBAPG3_003590</name>
</gene>
<dbReference type="SUPFAM" id="SSF53167">
    <property type="entry name" value="Purine and uridine phosphorylases"/>
    <property type="match status" value="1"/>
</dbReference>
<sequence length="243" mass="25328">MKGVGIVTAMRVEARCVTSLHLPFNKRISLGESAAIWLCGIGAEAAREAADGLRAGGATALMSFGLAGALDSSLRPGDLVLPESIYGGRLLPIDLGWRARLRQRLPARLRVAGGMLAASTQMLTSATAKRELAQATGACAVDMESGAVAEAAAHAGLPFLTVRAISDPVEFSPPSILLGAIRRDGSPDLARLLPLLLRRSVTLGTLLRLGVDSRAACSTLATVVRYADREMGLASTRSALETD</sequence>
<evidence type="ECO:0000313" key="3">
    <source>
        <dbReference type="Proteomes" id="UP000012179"/>
    </source>
</evidence>
<name>A0A1W6SMB1_9PROT</name>
<dbReference type="GO" id="GO:0009116">
    <property type="term" value="P:nucleoside metabolic process"/>
    <property type="evidence" value="ECO:0007669"/>
    <property type="project" value="InterPro"/>
</dbReference>
<dbReference type="AlphaFoldDB" id="A0A1W6SMB1"/>
<dbReference type="EMBL" id="CP021106">
    <property type="protein sequence ID" value="ARO86925.1"/>
    <property type="molecule type" value="Genomic_DNA"/>
</dbReference>
<dbReference type="KEGG" id="nlc:EBAPG3_003590"/>
<dbReference type="Proteomes" id="UP000012179">
    <property type="component" value="Chromosome"/>
</dbReference>
<organism evidence="2 3">
    <name type="scientific">Nitrosospira lacus</name>
    <dbReference type="NCBI Taxonomy" id="1288494"/>
    <lineage>
        <taxon>Bacteria</taxon>
        <taxon>Pseudomonadati</taxon>
        <taxon>Pseudomonadota</taxon>
        <taxon>Betaproteobacteria</taxon>
        <taxon>Nitrosomonadales</taxon>
        <taxon>Nitrosomonadaceae</taxon>
        <taxon>Nitrosospira</taxon>
    </lineage>
</organism>
<dbReference type="Pfam" id="PF01048">
    <property type="entry name" value="PNP_UDP_1"/>
    <property type="match status" value="1"/>
</dbReference>
<accession>A0A1W6SMB1</accession>
<dbReference type="InterPro" id="IPR000845">
    <property type="entry name" value="Nucleoside_phosphorylase_d"/>
</dbReference>
<dbReference type="GO" id="GO:0005829">
    <property type="term" value="C:cytosol"/>
    <property type="evidence" value="ECO:0007669"/>
    <property type="project" value="TreeGrafter"/>
</dbReference>
<dbReference type="NCBIfam" id="TIGR03468">
    <property type="entry name" value="HpnG"/>
    <property type="match status" value="1"/>
</dbReference>
<reference evidence="2 3" key="1">
    <citation type="journal article" date="2015" name="Int. J. Syst. Evol. Microbiol.">
        <title>Nitrosospira lacus sp. nov., a psychrotolerant, ammonia-oxidizing bacterium from sandy lake sediment.</title>
        <authorList>
            <person name="Urakawa H."/>
            <person name="Garcia J.C."/>
            <person name="Nielsen J.L."/>
            <person name="Le V.Q."/>
            <person name="Kozlowski J.A."/>
            <person name="Stein L.Y."/>
            <person name="Lim C.K."/>
            <person name="Pommerening-Roser A."/>
            <person name="Martens-Habbena W."/>
            <person name="Stahl D.A."/>
            <person name="Klotz M.G."/>
        </authorList>
    </citation>
    <scope>NUCLEOTIDE SEQUENCE [LARGE SCALE GENOMIC DNA]</scope>
    <source>
        <strain evidence="2 3">APG3</strain>
    </source>
</reference>
<dbReference type="GO" id="GO:0019284">
    <property type="term" value="P:L-methionine salvage from S-adenosylmethionine"/>
    <property type="evidence" value="ECO:0007669"/>
    <property type="project" value="TreeGrafter"/>
</dbReference>
<dbReference type="CDD" id="cd17768">
    <property type="entry name" value="adenosylhopane_nucleosidase_HpnG-like"/>
    <property type="match status" value="1"/>
</dbReference>
<dbReference type="GO" id="GO:0008930">
    <property type="term" value="F:methylthioadenosine nucleosidase activity"/>
    <property type="evidence" value="ECO:0007669"/>
    <property type="project" value="TreeGrafter"/>
</dbReference>
<dbReference type="RefSeq" id="WP_004181122.1">
    <property type="nucleotide sequence ID" value="NZ_CP021106.3"/>
</dbReference>
<evidence type="ECO:0000259" key="1">
    <source>
        <dbReference type="Pfam" id="PF01048"/>
    </source>
</evidence>
<dbReference type="Gene3D" id="3.40.50.1580">
    <property type="entry name" value="Nucleoside phosphorylase domain"/>
    <property type="match status" value="1"/>
</dbReference>